<organism evidence="2 3">
    <name type="scientific">Spirosoma soli</name>
    <dbReference type="NCBI Taxonomy" id="1770529"/>
    <lineage>
        <taxon>Bacteria</taxon>
        <taxon>Pseudomonadati</taxon>
        <taxon>Bacteroidota</taxon>
        <taxon>Cytophagia</taxon>
        <taxon>Cytophagales</taxon>
        <taxon>Cytophagaceae</taxon>
        <taxon>Spirosoma</taxon>
    </lineage>
</organism>
<evidence type="ECO:0000259" key="1">
    <source>
        <dbReference type="SMART" id="SM00382"/>
    </source>
</evidence>
<dbReference type="InterPro" id="IPR003593">
    <property type="entry name" value="AAA+_ATPase"/>
</dbReference>
<dbReference type="Proteomes" id="UP001597469">
    <property type="component" value="Unassembled WGS sequence"/>
</dbReference>
<dbReference type="GO" id="GO:0005524">
    <property type="term" value="F:ATP binding"/>
    <property type="evidence" value="ECO:0007669"/>
    <property type="project" value="UniProtKB-KW"/>
</dbReference>
<sequence>MPIHITIPRLLSKPIRQRLIESDKIIILYGPRQVGKTTLVRELINTLPYRSLNVNTDEAMYESVLSGRDLAQMKLLVEGYELLFIDEAQRIPDIGINLKILHDALPALKIIATGSSSFELANRTKEALTGRTWTYELFPISLGELRQQQNAFLLQQRLEELLRFGSYPDTLQLANAADKAQYLRELSSAYLYKDVLEMASIRHADKLRKLLRLLAFQVGSEVSLNELGNTLGMSKDTVNTYIDLLEKAFVVFRLSGFSRNLRKEISKMDKIYFYDLGIRNVLIDNFQPLDLRTDVGALWENFLVVERQKRNAYMGQFANTYFWRTYTGAELDYVEEADGQLTGYEFKFSRKLAKAPASWIATYPDAGFDVINQDNYLSFLL</sequence>
<dbReference type="Pfam" id="PF13173">
    <property type="entry name" value="AAA_14"/>
    <property type="match status" value="1"/>
</dbReference>
<feature type="domain" description="AAA+ ATPase" evidence="1">
    <location>
        <begin position="22"/>
        <end position="144"/>
    </location>
</feature>
<dbReference type="Gene3D" id="3.40.50.300">
    <property type="entry name" value="P-loop containing nucleotide triphosphate hydrolases"/>
    <property type="match status" value="1"/>
</dbReference>
<dbReference type="Pfam" id="PF13635">
    <property type="entry name" value="DUF4143"/>
    <property type="match status" value="1"/>
</dbReference>
<dbReference type="CDD" id="cd00009">
    <property type="entry name" value="AAA"/>
    <property type="match status" value="1"/>
</dbReference>
<dbReference type="PANTHER" id="PTHR43566">
    <property type="entry name" value="CONSERVED PROTEIN"/>
    <property type="match status" value="1"/>
</dbReference>
<dbReference type="InterPro" id="IPR025420">
    <property type="entry name" value="DUF4143"/>
</dbReference>
<evidence type="ECO:0000313" key="2">
    <source>
        <dbReference type="EMBL" id="MFD2572643.1"/>
    </source>
</evidence>
<keyword evidence="2" id="KW-0547">Nucleotide-binding</keyword>
<dbReference type="InterPro" id="IPR041682">
    <property type="entry name" value="AAA_14"/>
</dbReference>
<keyword evidence="2" id="KW-0067">ATP-binding</keyword>
<protein>
    <submittedName>
        <fullName evidence="2">ATP-binding protein</fullName>
    </submittedName>
</protein>
<proteinExistence type="predicted"/>
<reference evidence="3" key="1">
    <citation type="journal article" date="2019" name="Int. J. Syst. Evol. Microbiol.">
        <title>The Global Catalogue of Microorganisms (GCM) 10K type strain sequencing project: providing services to taxonomists for standard genome sequencing and annotation.</title>
        <authorList>
            <consortium name="The Broad Institute Genomics Platform"/>
            <consortium name="The Broad Institute Genome Sequencing Center for Infectious Disease"/>
            <person name="Wu L."/>
            <person name="Ma J."/>
        </authorList>
    </citation>
    <scope>NUCLEOTIDE SEQUENCE [LARGE SCALE GENOMIC DNA]</scope>
    <source>
        <strain evidence="3">KCTC 42805</strain>
    </source>
</reference>
<accession>A0ABW5M6M5</accession>
<dbReference type="RefSeq" id="WP_381525237.1">
    <property type="nucleotide sequence ID" value="NZ_JBHULN010000012.1"/>
</dbReference>
<evidence type="ECO:0000313" key="3">
    <source>
        <dbReference type="Proteomes" id="UP001597469"/>
    </source>
</evidence>
<dbReference type="PANTHER" id="PTHR43566:SF1">
    <property type="entry name" value="AAA+ ATPASE DOMAIN-CONTAINING PROTEIN"/>
    <property type="match status" value="1"/>
</dbReference>
<dbReference type="EMBL" id="JBHULN010000012">
    <property type="protein sequence ID" value="MFD2572643.1"/>
    <property type="molecule type" value="Genomic_DNA"/>
</dbReference>
<name>A0ABW5M6M5_9BACT</name>
<gene>
    <name evidence="2" type="ORF">ACFSUS_18535</name>
</gene>
<dbReference type="InterPro" id="IPR027417">
    <property type="entry name" value="P-loop_NTPase"/>
</dbReference>
<keyword evidence="3" id="KW-1185">Reference proteome</keyword>
<dbReference type="SMART" id="SM00382">
    <property type="entry name" value="AAA"/>
    <property type="match status" value="1"/>
</dbReference>
<comment type="caution">
    <text evidence="2">The sequence shown here is derived from an EMBL/GenBank/DDBJ whole genome shotgun (WGS) entry which is preliminary data.</text>
</comment>
<dbReference type="SUPFAM" id="SSF52540">
    <property type="entry name" value="P-loop containing nucleoside triphosphate hydrolases"/>
    <property type="match status" value="1"/>
</dbReference>